<organism evidence="2 3">
    <name type="scientific">Deinococcus wulumuqiensis</name>
    <dbReference type="NCBI Taxonomy" id="980427"/>
    <lineage>
        <taxon>Bacteria</taxon>
        <taxon>Thermotogati</taxon>
        <taxon>Deinococcota</taxon>
        <taxon>Deinococci</taxon>
        <taxon>Deinococcales</taxon>
        <taxon>Deinococcaceae</taxon>
        <taxon>Deinococcus</taxon>
    </lineage>
</organism>
<sequence length="188" mass="20224">MMPALFGDLTRPARKRRTVPPSPEKRGPKTGNPPPAPLLSPEATTFYEQLVEKGRMGVPEVRQLLGTRADAVLRELQFLVLCLPGGDGTRDGRSGSYVPRPPVPTPTSLEIDMVYSLLRGKSGTLGGLARLIGWPQPETLAALCALQEQGRAQGAGVGATVAFRILPETLRPSSPSRRERQGAREVNP</sequence>
<geneLocation type="plasmid" evidence="3">
    <name>pdrdi</name>
</geneLocation>
<dbReference type="AlphaFoldDB" id="A0A345IN56"/>
<accession>A0A345IN56</accession>
<name>A0A345IN56_9DEIO</name>
<dbReference type="KEGG" id="dwu:DVJ83_18855"/>
<dbReference type="Proteomes" id="UP000253744">
    <property type="component" value="Plasmid pDrdI"/>
</dbReference>
<evidence type="ECO:0000313" key="2">
    <source>
        <dbReference type="EMBL" id="AXH01129.1"/>
    </source>
</evidence>
<reference evidence="2 3" key="1">
    <citation type="submission" date="2018-07" db="EMBL/GenBank/DDBJ databases">
        <title>Complete Genome and Methylome Analysis of Deinococcus wulumuqiensis NEB 479.</title>
        <authorList>
            <person name="Fomenkov A."/>
            <person name="Luyten Y."/>
            <person name="Vincze T."/>
            <person name="Anton B.P."/>
            <person name="Clark T."/>
            <person name="Roberts R.J."/>
            <person name="Morgan R.D."/>
        </authorList>
    </citation>
    <scope>NUCLEOTIDE SEQUENCE [LARGE SCALE GENOMIC DNA]</scope>
    <source>
        <strain evidence="2 3">NEB 479</strain>
        <plasmid evidence="3">Plasmid pdrdi</plasmid>
    </source>
</reference>
<feature type="region of interest" description="Disordered" evidence="1">
    <location>
        <begin position="169"/>
        <end position="188"/>
    </location>
</feature>
<keyword evidence="2" id="KW-0614">Plasmid</keyword>
<feature type="compositionally biased region" description="Basic and acidic residues" evidence="1">
    <location>
        <begin position="176"/>
        <end position="188"/>
    </location>
</feature>
<dbReference type="RefSeq" id="WP_114673760.1">
    <property type="nucleotide sequence ID" value="NZ_CP031163.1"/>
</dbReference>
<gene>
    <name evidence="2" type="ORF">DVJ83_18855</name>
</gene>
<feature type="region of interest" description="Disordered" evidence="1">
    <location>
        <begin position="1"/>
        <end position="40"/>
    </location>
</feature>
<evidence type="ECO:0000256" key="1">
    <source>
        <dbReference type="SAM" id="MobiDB-lite"/>
    </source>
</evidence>
<proteinExistence type="predicted"/>
<evidence type="ECO:0000313" key="3">
    <source>
        <dbReference type="Proteomes" id="UP000253744"/>
    </source>
</evidence>
<protein>
    <submittedName>
        <fullName evidence="2">Uncharacterized protein</fullName>
    </submittedName>
</protein>
<dbReference type="EMBL" id="CP031163">
    <property type="protein sequence ID" value="AXH01129.1"/>
    <property type="molecule type" value="Genomic_DNA"/>
</dbReference>